<dbReference type="PANTHER" id="PTHR33095:SF68">
    <property type="entry name" value="(RAPE) HYPOTHETICAL PROTEIN"/>
    <property type="match status" value="1"/>
</dbReference>
<dbReference type="PANTHER" id="PTHR33095">
    <property type="entry name" value="OS07G0619500 PROTEIN"/>
    <property type="match status" value="1"/>
</dbReference>
<proteinExistence type="predicted"/>
<dbReference type="Pfam" id="PF07816">
    <property type="entry name" value="DUF1645"/>
    <property type="match status" value="1"/>
</dbReference>
<reference evidence="2 3" key="1">
    <citation type="submission" date="2022-03" db="EMBL/GenBank/DDBJ databases">
        <authorList>
            <person name="Nunn A."/>
            <person name="Chopra R."/>
            <person name="Nunn A."/>
            <person name="Contreras Garrido A."/>
        </authorList>
    </citation>
    <scope>NUCLEOTIDE SEQUENCE [LARGE SCALE GENOMIC DNA]</scope>
</reference>
<dbReference type="InterPro" id="IPR012442">
    <property type="entry name" value="DUF1645_plant"/>
</dbReference>
<organism evidence="2 3">
    <name type="scientific">Thlaspi arvense</name>
    <name type="common">Field penny-cress</name>
    <dbReference type="NCBI Taxonomy" id="13288"/>
    <lineage>
        <taxon>Eukaryota</taxon>
        <taxon>Viridiplantae</taxon>
        <taxon>Streptophyta</taxon>
        <taxon>Embryophyta</taxon>
        <taxon>Tracheophyta</taxon>
        <taxon>Spermatophyta</taxon>
        <taxon>Magnoliopsida</taxon>
        <taxon>eudicotyledons</taxon>
        <taxon>Gunneridae</taxon>
        <taxon>Pentapetalae</taxon>
        <taxon>rosids</taxon>
        <taxon>malvids</taxon>
        <taxon>Brassicales</taxon>
        <taxon>Brassicaceae</taxon>
        <taxon>Thlaspideae</taxon>
        <taxon>Thlaspi</taxon>
    </lineage>
</organism>
<feature type="region of interest" description="Disordered" evidence="1">
    <location>
        <begin position="108"/>
        <end position="203"/>
    </location>
</feature>
<accession>A0AAU9TB44</accession>
<sequence length="249" mass="28337">MENEDHYAASFCPSFSSYTGDGLVETAERVRFEFSDEHSNDDFEFVNLRSDYEAASFSGDFDFVFPLFNQTLIPSSPVVKSDGDKDESSRGVPVTTRLRDLFLRDLEDPSPTQVYSSSSSDEEEEENESNGISTQKKSPNGGWRKSKSTGSSSASSSTSSRRWRIKDLLKRSYSEGKQSLGFQNPSSTNRDESSKKKEKEKVSAHEKLYLKNRAMKEEEKRRSYLPYKQNLVGLFFNFHHRFGKTIPSS</sequence>
<dbReference type="AlphaFoldDB" id="A0AAU9TB44"/>
<keyword evidence="3" id="KW-1185">Reference proteome</keyword>
<feature type="compositionally biased region" description="Polar residues" evidence="1">
    <location>
        <begin position="175"/>
        <end position="188"/>
    </location>
</feature>
<dbReference type="EMBL" id="OU466863">
    <property type="protein sequence ID" value="CAH2080029.1"/>
    <property type="molecule type" value="Genomic_DNA"/>
</dbReference>
<feature type="compositionally biased region" description="Basic and acidic residues" evidence="1">
    <location>
        <begin position="165"/>
        <end position="174"/>
    </location>
</feature>
<evidence type="ECO:0000313" key="3">
    <source>
        <dbReference type="Proteomes" id="UP000836841"/>
    </source>
</evidence>
<evidence type="ECO:0000256" key="1">
    <source>
        <dbReference type="SAM" id="MobiDB-lite"/>
    </source>
</evidence>
<name>A0AAU9TB44_THLAR</name>
<protein>
    <submittedName>
        <fullName evidence="2">Uncharacterized protein</fullName>
    </submittedName>
</protein>
<evidence type="ECO:0000313" key="2">
    <source>
        <dbReference type="EMBL" id="CAH2080029.1"/>
    </source>
</evidence>
<feature type="compositionally biased region" description="Low complexity" evidence="1">
    <location>
        <begin position="148"/>
        <end position="160"/>
    </location>
</feature>
<feature type="compositionally biased region" description="Basic and acidic residues" evidence="1">
    <location>
        <begin position="189"/>
        <end position="203"/>
    </location>
</feature>
<dbReference type="Proteomes" id="UP000836841">
    <property type="component" value="Chromosome 7"/>
</dbReference>
<gene>
    <name evidence="2" type="ORF">TAV2_LOCUS24080</name>
</gene>